<keyword evidence="1" id="KW-0472">Membrane</keyword>
<feature type="transmembrane region" description="Helical" evidence="1">
    <location>
        <begin position="35"/>
        <end position="55"/>
    </location>
</feature>
<dbReference type="PANTHER" id="PTHR32175:SF0">
    <property type="entry name" value="SULFOTRANSFERASE"/>
    <property type="match status" value="1"/>
</dbReference>
<dbReference type="AlphaFoldDB" id="A0A9Q1GGK1"/>
<dbReference type="PANTHER" id="PTHR32175">
    <property type="entry name" value="PROTEIN, PUTATIVE, EXPRESSED-RELATED"/>
    <property type="match status" value="1"/>
</dbReference>
<evidence type="ECO:0000256" key="2">
    <source>
        <dbReference type="SAM" id="SignalP"/>
    </source>
</evidence>
<gene>
    <name evidence="3" type="ORF">Cgig2_026805</name>
</gene>
<keyword evidence="4" id="KW-1185">Reference proteome</keyword>
<dbReference type="OrthoDB" id="2015035at2759"/>
<dbReference type="Gene3D" id="3.40.50.300">
    <property type="entry name" value="P-loop containing nucleotide triphosphate hydrolases"/>
    <property type="match status" value="1"/>
</dbReference>
<feature type="signal peptide" evidence="2">
    <location>
        <begin position="1"/>
        <end position="19"/>
    </location>
</feature>
<keyword evidence="1" id="KW-1133">Transmembrane helix</keyword>
<dbReference type="InterPro" id="IPR052796">
    <property type="entry name" value="Nod_factor_sulfotransferase"/>
</dbReference>
<comment type="caution">
    <text evidence="3">The sequence shown here is derived from an EMBL/GenBank/DDBJ whole genome shotgun (WGS) entry which is preliminary data.</text>
</comment>
<dbReference type="SUPFAM" id="SSF52540">
    <property type="entry name" value="P-loop containing nucleoside triphosphate hydrolases"/>
    <property type="match status" value="2"/>
</dbReference>
<dbReference type="Proteomes" id="UP001153076">
    <property type="component" value="Unassembled WGS sequence"/>
</dbReference>
<evidence type="ECO:0008006" key="5">
    <source>
        <dbReference type="Google" id="ProtNLM"/>
    </source>
</evidence>
<organism evidence="3 4">
    <name type="scientific">Carnegiea gigantea</name>
    <dbReference type="NCBI Taxonomy" id="171969"/>
    <lineage>
        <taxon>Eukaryota</taxon>
        <taxon>Viridiplantae</taxon>
        <taxon>Streptophyta</taxon>
        <taxon>Embryophyta</taxon>
        <taxon>Tracheophyta</taxon>
        <taxon>Spermatophyta</taxon>
        <taxon>Magnoliopsida</taxon>
        <taxon>eudicotyledons</taxon>
        <taxon>Gunneridae</taxon>
        <taxon>Pentapetalae</taxon>
        <taxon>Caryophyllales</taxon>
        <taxon>Cactineae</taxon>
        <taxon>Cactaceae</taxon>
        <taxon>Cactoideae</taxon>
        <taxon>Echinocereeae</taxon>
        <taxon>Carnegiea</taxon>
    </lineage>
</organism>
<accession>A0A9Q1GGK1</accession>
<dbReference type="EMBL" id="JAKOGI010003491">
    <property type="protein sequence ID" value="KAJ8420382.1"/>
    <property type="molecule type" value="Genomic_DNA"/>
</dbReference>
<sequence>MLCVIAYVCALVLINTLVARQSQEILVPKTSSLMLRLVVLVFAMACGIYICFICLKQFSIGSAAFFMNVQVTERPCPKPGIEEWEVPYVHYPKPVTYSREECACHPVRYFAILSTQRSGSGWFETLLNSHMNISSNGEIFSVKVRRANASTIIENLDKLYNLDWFSSASKNECTAAVGLKWMLNQKRLKVIKHSSVQFSKQIMLVSHRNECDVVRLTVFLDLAVPQSRVSGACEVTFYSSHGNMVIQGLMQNHEQIFEYFKAKGVSVIFLFRRNLLRRMISILGNTYDRDFKLLNGTHKSHVHSPREAEILASYKPVINTTTLIRELKQVQKTMTKALGIFNSTRHIVLYYEDVLNNCTVRLLTKILV</sequence>
<proteinExistence type="predicted"/>
<evidence type="ECO:0000313" key="4">
    <source>
        <dbReference type="Proteomes" id="UP001153076"/>
    </source>
</evidence>
<feature type="chain" id="PRO_5040111087" description="Sulfotransferase" evidence="2">
    <location>
        <begin position="20"/>
        <end position="368"/>
    </location>
</feature>
<keyword evidence="2" id="KW-0732">Signal</keyword>
<reference evidence="3" key="1">
    <citation type="submission" date="2022-04" db="EMBL/GenBank/DDBJ databases">
        <title>Carnegiea gigantea Genome sequencing and assembly v2.</title>
        <authorList>
            <person name="Copetti D."/>
            <person name="Sanderson M.J."/>
            <person name="Burquez A."/>
            <person name="Wojciechowski M.F."/>
        </authorList>
    </citation>
    <scope>NUCLEOTIDE SEQUENCE</scope>
    <source>
        <strain evidence="3">SGP5-SGP5p</strain>
        <tissue evidence="3">Aerial part</tissue>
    </source>
</reference>
<name>A0A9Q1GGK1_9CARY</name>
<protein>
    <recommendedName>
        <fullName evidence="5">Sulfotransferase</fullName>
    </recommendedName>
</protein>
<keyword evidence="1" id="KW-0812">Transmembrane</keyword>
<dbReference type="InterPro" id="IPR027417">
    <property type="entry name" value="P-loop_NTPase"/>
</dbReference>
<evidence type="ECO:0000256" key="1">
    <source>
        <dbReference type="SAM" id="Phobius"/>
    </source>
</evidence>
<evidence type="ECO:0000313" key="3">
    <source>
        <dbReference type="EMBL" id="KAJ8420382.1"/>
    </source>
</evidence>